<dbReference type="CDD" id="cd04792">
    <property type="entry name" value="LanM-like"/>
    <property type="match status" value="1"/>
</dbReference>
<comment type="caution">
    <text evidence="2">The sequence shown here is derived from an EMBL/GenBank/DDBJ whole genome shotgun (WGS) entry which is preliminary data.</text>
</comment>
<evidence type="ECO:0000313" key="3">
    <source>
        <dbReference type="Proteomes" id="UP001205185"/>
    </source>
</evidence>
<dbReference type="Pfam" id="PF13575">
    <property type="entry name" value="DUF4135"/>
    <property type="match status" value="1"/>
</dbReference>
<dbReference type="Gene3D" id="1.50.10.10">
    <property type="match status" value="1"/>
</dbReference>
<keyword evidence="3" id="KW-1185">Reference proteome</keyword>
<dbReference type="PIRSF" id="PIRSF037228">
    <property type="entry name" value="Lant_mod_RumM"/>
    <property type="match status" value="1"/>
</dbReference>
<protein>
    <submittedName>
        <fullName evidence="2">Type 2 lantibiotic biosynthesis protein LanM</fullName>
    </submittedName>
</protein>
<dbReference type="RefSeq" id="WP_253891391.1">
    <property type="nucleotide sequence ID" value="NZ_BAAAVB010000023.1"/>
</dbReference>
<name>A0ABT1IN92_9PSEU</name>
<gene>
    <name evidence="2" type="ORF">LV75_006667</name>
</gene>
<evidence type="ECO:0000259" key="1">
    <source>
        <dbReference type="Pfam" id="PF13575"/>
    </source>
</evidence>
<dbReference type="PRINTS" id="PR01950">
    <property type="entry name" value="LANCSUPER"/>
</dbReference>
<feature type="domain" description="Lantibiotic biosynthesis protein dehydration" evidence="1">
    <location>
        <begin position="147"/>
        <end position="502"/>
    </location>
</feature>
<dbReference type="EMBL" id="JAMTCO010000021">
    <property type="protein sequence ID" value="MCP2274133.1"/>
    <property type="molecule type" value="Genomic_DNA"/>
</dbReference>
<dbReference type="InterPro" id="IPR025410">
    <property type="entry name" value="Lant_dehyd"/>
</dbReference>
<dbReference type="NCBIfam" id="TIGR03897">
    <property type="entry name" value="lanti_2_LanM"/>
    <property type="match status" value="1"/>
</dbReference>
<accession>A0ABT1IN92</accession>
<dbReference type="SUPFAM" id="SSF158745">
    <property type="entry name" value="LanC-like"/>
    <property type="match status" value="1"/>
</dbReference>
<dbReference type="InterPro" id="IPR007822">
    <property type="entry name" value="LANC-like"/>
</dbReference>
<dbReference type="Proteomes" id="UP001205185">
    <property type="component" value="Unassembled WGS sequence"/>
</dbReference>
<dbReference type="InterPro" id="IPR012341">
    <property type="entry name" value="6hp_glycosidase-like_sf"/>
</dbReference>
<dbReference type="InterPro" id="IPR017146">
    <property type="entry name" value="Lanti_2_LanM"/>
</dbReference>
<reference evidence="2 3" key="1">
    <citation type="submission" date="2022-06" db="EMBL/GenBank/DDBJ databases">
        <title>Genomic Encyclopedia of Archaeal and Bacterial Type Strains, Phase II (KMG-II): from individual species to whole genera.</title>
        <authorList>
            <person name="Goeker M."/>
        </authorList>
    </citation>
    <scope>NUCLEOTIDE SEQUENCE [LARGE SCALE GENOMIC DNA]</scope>
    <source>
        <strain evidence="2 3">DSM 44255</strain>
    </source>
</reference>
<organism evidence="2 3">
    <name type="scientific">Actinokineospora diospyrosa</name>
    <dbReference type="NCBI Taxonomy" id="103728"/>
    <lineage>
        <taxon>Bacteria</taxon>
        <taxon>Bacillati</taxon>
        <taxon>Actinomycetota</taxon>
        <taxon>Actinomycetes</taxon>
        <taxon>Pseudonocardiales</taxon>
        <taxon>Pseudonocardiaceae</taxon>
        <taxon>Actinokineospora</taxon>
    </lineage>
</organism>
<dbReference type="SMART" id="SM01260">
    <property type="entry name" value="LANC_like"/>
    <property type="match status" value="1"/>
</dbReference>
<dbReference type="Pfam" id="PF05147">
    <property type="entry name" value="LANC_like"/>
    <property type="match status" value="1"/>
</dbReference>
<evidence type="ECO:0000313" key="2">
    <source>
        <dbReference type="EMBL" id="MCP2274133.1"/>
    </source>
</evidence>
<sequence length="948" mass="98357">MRQAAEPSTRRSADLFAPDWWHEAAPGQVDRPLWVVVVEAATEAVAPAPVPDDWRRALALPLLPLVATTRCAVTDALREQDVDTDAVGVAFADWLANHLTRLAARAMVEALRDQRDRLVGGTGTERFADFVRGLCTPSGLAAFFGTYPGLARLLAQTSGAVEDATVEMLTRFTRDRADIVRDLLGGTDPGPVTGLRPRLGDPHGGGRAVARLDFADGRAVIYRPRGVRAQVVLGQFTDLLNDHVPDLGLRALATVARADCGWVEHVSATPLADLDAADLFYRRQGAQLALLHLLHATDMHHQNVIACGDQPVLVDVETLLHPSLAQPDTGCPAAATLADSVQRTALLPTVAVGADGAIDISGIGAGRGGFWPGTVVDWADPGTDAMRPVRVRAEFTGGDNRPRLAGRDLDPVEHEPALVAGFRLAYDAVLRHRADYVRLLTACADLPVRVVPRPTQAYAALLAESTDPAALRRSRDWAFTAPGLNPAERAELIAGDVPLFTCRAGGGELEAGDGTVISGVVARTGLDSALDKVAAMSETDRRDQAWIISATLATRRGDADGHRQAPSSGALSGTAADPERLLAAACGLGDQLIASSQAGRGRVNWLGLELVDDRQWLVLPMGASLGSGYLGVALFLAQLAETSGISRYREVAAEAITGVPRLFDTLADAPGLVTAIGGGAQQGLGGIAYALARLARLLEDNDVRDWAAHAVGLTAHAATPGDPHGWDAGTAGCLAAMLAVHTELGLPEAARVGATRAATLQRYLAVVDEPQGVGFADGAAGMALALTRFANWVPPGETADAAAEAARQVLTTAVAAAPGALGWCHGAAGIAVGVAAAGAGCDVLGALTDTARPVPRDLGLCHGESGVVEALLVLTSAGLCPRPVLRARTALLLDALERHGPVCATPGGITTPGLLRGVAGVGYGLLRSAFADRVPSALSLEPAAAGKR</sequence>
<proteinExistence type="predicted"/>